<feature type="region of interest" description="Disordered" evidence="1">
    <location>
        <begin position="38"/>
        <end position="76"/>
    </location>
</feature>
<evidence type="ECO:0000313" key="3">
    <source>
        <dbReference type="Proteomes" id="UP000756921"/>
    </source>
</evidence>
<evidence type="ECO:0000256" key="1">
    <source>
        <dbReference type="SAM" id="MobiDB-lite"/>
    </source>
</evidence>
<evidence type="ECO:0000313" key="2">
    <source>
        <dbReference type="EMBL" id="KAF9736757.1"/>
    </source>
</evidence>
<sequence>MVESNSRQRGYEGYRTRIHVRLPVPNQDSCAGPSIAKQIDSATHAKGRRSSGGCGGERIRQPGEGNVSVRDNEATR</sequence>
<proteinExistence type="predicted"/>
<comment type="caution">
    <text evidence="2">The sequence shown here is derived from an EMBL/GenBank/DDBJ whole genome shotgun (WGS) entry which is preliminary data.</text>
</comment>
<protein>
    <submittedName>
        <fullName evidence="2">Uncharacterized protein</fullName>
    </submittedName>
</protein>
<name>A0A9P6GJ94_9PLEO</name>
<reference evidence="2" key="1">
    <citation type="journal article" date="2020" name="Mol. Plant Microbe Interact.">
        <title>Genome Sequence of the Biocontrol Agent Coniothyrium minitans strain Conio (IMI 134523).</title>
        <authorList>
            <person name="Patel D."/>
            <person name="Shittu T.A."/>
            <person name="Baroncelli R."/>
            <person name="Muthumeenakshi S."/>
            <person name="Osborne T.H."/>
            <person name="Janganan T.K."/>
            <person name="Sreenivasaprasad S."/>
        </authorList>
    </citation>
    <scope>NUCLEOTIDE SEQUENCE</scope>
    <source>
        <strain evidence="2">Conio</strain>
    </source>
</reference>
<dbReference type="EMBL" id="WJXW01000004">
    <property type="protein sequence ID" value="KAF9736757.1"/>
    <property type="molecule type" value="Genomic_DNA"/>
</dbReference>
<gene>
    <name evidence="2" type="ORF">PMIN01_04536</name>
</gene>
<dbReference type="Proteomes" id="UP000756921">
    <property type="component" value="Unassembled WGS sequence"/>
</dbReference>
<dbReference type="AlphaFoldDB" id="A0A9P6GJ94"/>
<organism evidence="2 3">
    <name type="scientific">Paraphaeosphaeria minitans</name>
    <dbReference type="NCBI Taxonomy" id="565426"/>
    <lineage>
        <taxon>Eukaryota</taxon>
        <taxon>Fungi</taxon>
        <taxon>Dikarya</taxon>
        <taxon>Ascomycota</taxon>
        <taxon>Pezizomycotina</taxon>
        <taxon>Dothideomycetes</taxon>
        <taxon>Pleosporomycetidae</taxon>
        <taxon>Pleosporales</taxon>
        <taxon>Massarineae</taxon>
        <taxon>Didymosphaeriaceae</taxon>
        <taxon>Paraphaeosphaeria</taxon>
    </lineage>
</organism>
<keyword evidence="3" id="KW-1185">Reference proteome</keyword>
<accession>A0A9P6GJ94</accession>